<evidence type="ECO:0000256" key="2">
    <source>
        <dbReference type="SAM" id="Phobius"/>
    </source>
</evidence>
<evidence type="ECO:0000256" key="1">
    <source>
        <dbReference type="ARBA" id="ARBA00007362"/>
    </source>
</evidence>
<feature type="transmembrane region" description="Helical" evidence="2">
    <location>
        <begin position="154"/>
        <end position="173"/>
    </location>
</feature>
<feature type="domain" description="EamA" evidence="3">
    <location>
        <begin position="155"/>
        <end position="297"/>
    </location>
</feature>
<sequence length="321" mass="34866">MSEIKGKFFLLLAFSLAGTSVVTARMLAEKLNSFTITAVSLGLLLLCLLPVYANKTAKTIRLLKITDWRMLLLQALFGIFLFRIFLLFGVHLTSTVEAGILTGAAPAITALLAWTFLKEPLSGKTILGIACTIAGIALLQGLNLQGVGFSRDHFWGNALILCAAASESTFNVIARKQGAKGCSTRLPMQPMVQMLLVSAIAFVFCLFPALFEQPLPSIQAIGREEWAALVWYGLVVTALAFIFYYAGVQRCDAYTIAAFSGMMPLTSMLLSVSLFSERIGYVQWAGGILIISSMLLIGESQKPQEAKKCSLGLSRKNNKIF</sequence>
<dbReference type="SUPFAM" id="SSF103481">
    <property type="entry name" value="Multidrug resistance efflux transporter EmrE"/>
    <property type="match status" value="2"/>
</dbReference>
<evidence type="ECO:0000259" key="3">
    <source>
        <dbReference type="Pfam" id="PF00892"/>
    </source>
</evidence>
<evidence type="ECO:0000313" key="5">
    <source>
        <dbReference type="Proteomes" id="UP000214880"/>
    </source>
</evidence>
<organism evidence="4 5">
    <name type="scientific">Dendrosporobacter quercicolus</name>
    <dbReference type="NCBI Taxonomy" id="146817"/>
    <lineage>
        <taxon>Bacteria</taxon>
        <taxon>Bacillati</taxon>
        <taxon>Bacillota</taxon>
        <taxon>Negativicutes</taxon>
        <taxon>Selenomonadales</taxon>
        <taxon>Sporomusaceae</taxon>
        <taxon>Dendrosporobacter</taxon>
    </lineage>
</organism>
<feature type="transmembrane region" description="Helical" evidence="2">
    <location>
        <begin position="124"/>
        <end position="142"/>
    </location>
</feature>
<dbReference type="OrthoDB" id="9799821at2"/>
<keyword evidence="2" id="KW-0472">Membrane</keyword>
<keyword evidence="5" id="KW-1185">Reference proteome</keyword>
<evidence type="ECO:0000313" key="4">
    <source>
        <dbReference type="EMBL" id="SDL64726.1"/>
    </source>
</evidence>
<feature type="transmembrane region" description="Helical" evidence="2">
    <location>
        <begin position="194"/>
        <end position="211"/>
    </location>
</feature>
<dbReference type="GO" id="GO:0016020">
    <property type="term" value="C:membrane"/>
    <property type="evidence" value="ECO:0007669"/>
    <property type="project" value="InterPro"/>
</dbReference>
<dbReference type="STRING" id="146817.SAMN04488502_101449"/>
<feature type="transmembrane region" description="Helical" evidence="2">
    <location>
        <begin position="34"/>
        <end position="52"/>
    </location>
</feature>
<dbReference type="RefSeq" id="WP_092067849.1">
    <property type="nucleotide sequence ID" value="NZ_FNHB01000001.1"/>
</dbReference>
<feature type="transmembrane region" description="Helical" evidence="2">
    <location>
        <begin position="226"/>
        <end position="246"/>
    </location>
</feature>
<dbReference type="PANTHER" id="PTHR22911">
    <property type="entry name" value="ACYL-MALONYL CONDENSING ENZYME-RELATED"/>
    <property type="match status" value="1"/>
</dbReference>
<proteinExistence type="inferred from homology"/>
<reference evidence="4 5" key="1">
    <citation type="submission" date="2016-10" db="EMBL/GenBank/DDBJ databases">
        <authorList>
            <person name="de Groot N.N."/>
        </authorList>
    </citation>
    <scope>NUCLEOTIDE SEQUENCE [LARGE SCALE GENOMIC DNA]</scope>
    <source>
        <strain evidence="4 5">DSM 1736</strain>
    </source>
</reference>
<feature type="transmembrane region" description="Helical" evidence="2">
    <location>
        <begin position="72"/>
        <end position="92"/>
    </location>
</feature>
<feature type="transmembrane region" description="Helical" evidence="2">
    <location>
        <begin position="253"/>
        <end position="275"/>
    </location>
</feature>
<feature type="domain" description="EamA" evidence="3">
    <location>
        <begin position="6"/>
        <end position="139"/>
    </location>
</feature>
<dbReference type="InterPro" id="IPR037185">
    <property type="entry name" value="EmrE-like"/>
</dbReference>
<dbReference type="InterPro" id="IPR000620">
    <property type="entry name" value="EamA_dom"/>
</dbReference>
<accession>A0A1G9LRZ6</accession>
<dbReference type="PANTHER" id="PTHR22911:SF79">
    <property type="entry name" value="MOBA-LIKE NTP TRANSFERASE DOMAIN-CONTAINING PROTEIN"/>
    <property type="match status" value="1"/>
</dbReference>
<dbReference type="AlphaFoldDB" id="A0A1G9LRZ6"/>
<feature type="transmembrane region" description="Helical" evidence="2">
    <location>
        <begin position="281"/>
        <end position="298"/>
    </location>
</feature>
<protein>
    <submittedName>
        <fullName evidence="4">Permease of the drug/metabolite transporter (DMT) superfamily</fullName>
    </submittedName>
</protein>
<dbReference type="Gene3D" id="1.10.3730.20">
    <property type="match status" value="2"/>
</dbReference>
<gene>
    <name evidence="4" type="ORF">SAMN04488502_101449</name>
</gene>
<keyword evidence="2" id="KW-0812">Transmembrane</keyword>
<dbReference type="Pfam" id="PF00892">
    <property type="entry name" value="EamA"/>
    <property type="match status" value="2"/>
</dbReference>
<feature type="transmembrane region" description="Helical" evidence="2">
    <location>
        <begin position="98"/>
        <end position="117"/>
    </location>
</feature>
<dbReference type="EMBL" id="FNHB01000001">
    <property type="protein sequence ID" value="SDL64726.1"/>
    <property type="molecule type" value="Genomic_DNA"/>
</dbReference>
<comment type="similarity">
    <text evidence="1">Belongs to the EamA transporter family.</text>
</comment>
<dbReference type="Proteomes" id="UP000214880">
    <property type="component" value="Unassembled WGS sequence"/>
</dbReference>
<keyword evidence="2" id="KW-1133">Transmembrane helix</keyword>
<name>A0A1G9LRZ6_9FIRM</name>